<dbReference type="Gene3D" id="3.10.20.90">
    <property type="entry name" value="Phosphatidylinositol 3-kinase Catalytic Subunit, Chain A, domain 1"/>
    <property type="match status" value="1"/>
</dbReference>
<comment type="subunit">
    <text evidence="13">Part of the 60S ribosomal subunit.</text>
</comment>
<dbReference type="PANTHER" id="PTHR13511">
    <property type="entry name" value="KXDL MOTIF-CONTAINING PROTEIN 1"/>
    <property type="match status" value="1"/>
</dbReference>
<dbReference type="PANTHER" id="PTHR13511:SF0">
    <property type="entry name" value="KXDL MOTIF-CONTAINING PROTEIN 1"/>
    <property type="match status" value="1"/>
</dbReference>
<dbReference type="AlphaFoldDB" id="M7AGN5"/>
<proteinExistence type="inferred from homology"/>
<evidence type="ECO:0000259" key="16">
    <source>
        <dbReference type="PROSITE" id="PS50053"/>
    </source>
</evidence>
<dbReference type="SUPFAM" id="SSF54236">
    <property type="entry name" value="Ubiquitin-like"/>
    <property type="match status" value="1"/>
</dbReference>
<keyword evidence="8" id="KW-0963">Cytoplasm</keyword>
<dbReference type="InterPro" id="IPR039491">
    <property type="entry name" value="REX1-B"/>
</dbReference>
<evidence type="ECO:0000256" key="14">
    <source>
        <dbReference type="ARBA" id="ARBA00035298"/>
    </source>
</evidence>
<keyword evidence="18" id="KW-1185">Reference proteome</keyword>
<dbReference type="GO" id="GO:0005737">
    <property type="term" value="C:cytoplasm"/>
    <property type="evidence" value="ECO:0007669"/>
    <property type="project" value="UniProtKB-SubCell"/>
</dbReference>
<feature type="domain" description="Ubiquitin-like" evidence="16">
    <location>
        <begin position="134"/>
        <end position="189"/>
    </location>
</feature>
<evidence type="ECO:0000256" key="10">
    <source>
        <dbReference type="ARBA" id="ARBA00022980"/>
    </source>
</evidence>
<feature type="coiled-coil region" evidence="15">
    <location>
        <begin position="318"/>
        <end position="345"/>
    </location>
</feature>
<evidence type="ECO:0000256" key="11">
    <source>
        <dbReference type="ARBA" id="ARBA00023242"/>
    </source>
</evidence>
<comment type="similarity">
    <text evidence="5">In the N-terminal section; belongs to the ubiquitin family.</text>
</comment>
<sequence>MVNSEDVNAIILAQKNMLDRFEKTNEMLLNFNNLSNVRMQQMNERFLHHTRTLVEMKKDLDSIFRRIRTLKGKLAKQYPEAFSNIHESPILEDDDDFDPIPKSTATTIATSEQSTGSCDTSPDIISPTMSQDFEDLSQSRENLKSSFRIPPDQQRLIFAGKQLEDGRTLSDYNIQKESTLHLVLRLRGGIIEPSLRQLAQKYNCDKMICRKCYARLHPRAVNCRKKKCGHTNNLRPKKKTDDAVKLLLHRFYTLQGERVEAYRLFEEGHRAYLSSGPHYDFLRYRQLVHEITLAFSGISREILEIKEQLQAEHGRPELAQHLARVQQKEKEKLELTAQLQLARQHAQDQPGVPAHQQEVQELKYKLIKTIEAISEILQDLKYDSEEAE</sequence>
<dbReference type="GO" id="GO:0032418">
    <property type="term" value="P:lysosome localization"/>
    <property type="evidence" value="ECO:0007669"/>
    <property type="project" value="TreeGrafter"/>
</dbReference>
<gene>
    <name evidence="17" type="ORF">UY3_18723</name>
</gene>
<dbReference type="InterPro" id="IPR029071">
    <property type="entry name" value="Ubiquitin-like_domsf"/>
</dbReference>
<evidence type="ECO:0000256" key="9">
    <source>
        <dbReference type="ARBA" id="ARBA00022499"/>
    </source>
</evidence>
<dbReference type="GO" id="GO:1990904">
    <property type="term" value="C:ribonucleoprotein complex"/>
    <property type="evidence" value="ECO:0007669"/>
    <property type="project" value="UniProtKB-KW"/>
</dbReference>
<comment type="similarity">
    <text evidence="4">Belongs to the KXD1 family.</text>
</comment>
<dbReference type="EMBL" id="KB603100">
    <property type="protein sequence ID" value="EMP24086.1"/>
    <property type="molecule type" value="Genomic_DNA"/>
</dbReference>
<dbReference type="Gene3D" id="4.10.1060.50">
    <property type="match status" value="1"/>
</dbReference>
<evidence type="ECO:0000256" key="4">
    <source>
        <dbReference type="ARBA" id="ARBA00005913"/>
    </source>
</evidence>
<evidence type="ECO:0000256" key="1">
    <source>
        <dbReference type="ARBA" id="ARBA00002241"/>
    </source>
</evidence>
<comment type="subcellular location">
    <subcellularLocation>
        <location evidence="3">Cytoplasm</location>
    </subcellularLocation>
    <subcellularLocation>
        <location evidence="2">Nucleus</location>
    </subcellularLocation>
</comment>
<dbReference type="InterPro" id="IPR011332">
    <property type="entry name" value="Ribosomal_zn-bd"/>
</dbReference>
<dbReference type="PRINTS" id="PR00348">
    <property type="entry name" value="UBIQUITIN"/>
</dbReference>
<dbReference type="GO" id="GO:0005840">
    <property type="term" value="C:ribosome"/>
    <property type="evidence" value="ECO:0007669"/>
    <property type="project" value="UniProtKB-KW"/>
</dbReference>
<evidence type="ECO:0000313" key="18">
    <source>
        <dbReference type="Proteomes" id="UP000031443"/>
    </source>
</evidence>
<dbReference type="GO" id="GO:0099078">
    <property type="term" value="C:BORC complex"/>
    <property type="evidence" value="ECO:0007669"/>
    <property type="project" value="TreeGrafter"/>
</dbReference>
<dbReference type="InterPro" id="IPR038587">
    <property type="entry name" value="Ribosomal_eL40_sf"/>
</dbReference>
<evidence type="ECO:0000256" key="5">
    <source>
        <dbReference type="ARBA" id="ARBA00008373"/>
    </source>
</evidence>
<keyword evidence="9" id="KW-1017">Isopeptide bond</keyword>
<dbReference type="GO" id="GO:0003735">
    <property type="term" value="F:structural constituent of ribosome"/>
    <property type="evidence" value="ECO:0007669"/>
    <property type="project" value="InterPro"/>
</dbReference>
<organism evidence="17 18">
    <name type="scientific">Chelonia mydas</name>
    <name type="common">Green sea-turtle</name>
    <name type="synonym">Chelonia agassizi</name>
    <dbReference type="NCBI Taxonomy" id="8469"/>
    <lineage>
        <taxon>Eukaryota</taxon>
        <taxon>Metazoa</taxon>
        <taxon>Chordata</taxon>
        <taxon>Craniata</taxon>
        <taxon>Vertebrata</taxon>
        <taxon>Euteleostomi</taxon>
        <taxon>Archelosauria</taxon>
        <taxon>Testudinata</taxon>
        <taxon>Testudines</taxon>
        <taxon>Cryptodira</taxon>
        <taxon>Durocryptodira</taxon>
        <taxon>Americhelydia</taxon>
        <taxon>Chelonioidea</taxon>
        <taxon>Cheloniidae</taxon>
        <taxon>Chelonia</taxon>
    </lineage>
</organism>
<dbReference type="SMART" id="SM00213">
    <property type="entry name" value="UBQ"/>
    <property type="match status" value="1"/>
</dbReference>
<evidence type="ECO:0000256" key="6">
    <source>
        <dbReference type="ARBA" id="ARBA00010570"/>
    </source>
</evidence>
<dbReference type="SUPFAM" id="SSF57829">
    <property type="entry name" value="Zn-binding ribosomal proteins"/>
    <property type="match status" value="1"/>
</dbReference>
<dbReference type="STRING" id="8469.M7AGN5"/>
<reference evidence="18" key="1">
    <citation type="journal article" date="2013" name="Nat. Genet.">
        <title>The draft genomes of soft-shell turtle and green sea turtle yield insights into the development and evolution of the turtle-specific body plan.</title>
        <authorList>
            <person name="Wang Z."/>
            <person name="Pascual-Anaya J."/>
            <person name="Zadissa A."/>
            <person name="Li W."/>
            <person name="Niimura Y."/>
            <person name="Huang Z."/>
            <person name="Li C."/>
            <person name="White S."/>
            <person name="Xiong Z."/>
            <person name="Fang D."/>
            <person name="Wang B."/>
            <person name="Ming Y."/>
            <person name="Chen Y."/>
            <person name="Zheng Y."/>
            <person name="Kuraku S."/>
            <person name="Pignatelli M."/>
            <person name="Herrero J."/>
            <person name="Beal K."/>
            <person name="Nozawa M."/>
            <person name="Li Q."/>
            <person name="Wang J."/>
            <person name="Zhang H."/>
            <person name="Yu L."/>
            <person name="Shigenobu S."/>
            <person name="Wang J."/>
            <person name="Liu J."/>
            <person name="Flicek P."/>
            <person name="Searle S."/>
            <person name="Wang J."/>
            <person name="Kuratani S."/>
            <person name="Yin Y."/>
            <person name="Aken B."/>
            <person name="Zhang G."/>
            <person name="Irie N."/>
        </authorList>
    </citation>
    <scope>NUCLEOTIDE SEQUENCE [LARGE SCALE GENOMIC DNA]</scope>
</reference>
<dbReference type="Pfam" id="PF00240">
    <property type="entry name" value="ubiquitin"/>
    <property type="match status" value="1"/>
</dbReference>
<evidence type="ECO:0000256" key="12">
    <source>
        <dbReference type="ARBA" id="ARBA00023274"/>
    </source>
</evidence>
<accession>M7AGN5</accession>
<dbReference type="PROSITE" id="PS50053">
    <property type="entry name" value="UBIQUITIN_2"/>
    <property type="match status" value="1"/>
</dbReference>
<dbReference type="Proteomes" id="UP000031443">
    <property type="component" value="Unassembled WGS sequence"/>
</dbReference>
<evidence type="ECO:0000256" key="15">
    <source>
        <dbReference type="SAM" id="Coils"/>
    </source>
</evidence>
<dbReference type="InterPro" id="IPR001975">
    <property type="entry name" value="Ribosomal_eL40_dom"/>
</dbReference>
<evidence type="ECO:0000256" key="13">
    <source>
        <dbReference type="ARBA" id="ARBA00035124"/>
    </source>
</evidence>
<evidence type="ECO:0000256" key="2">
    <source>
        <dbReference type="ARBA" id="ARBA00004123"/>
    </source>
</evidence>
<evidence type="ECO:0000256" key="3">
    <source>
        <dbReference type="ARBA" id="ARBA00004496"/>
    </source>
</evidence>
<dbReference type="FunFam" id="3.10.20.90:FF:000428">
    <property type="entry name" value="Polyubiquitin-C"/>
    <property type="match status" value="1"/>
</dbReference>
<keyword evidence="10" id="KW-0689">Ribosomal protein</keyword>
<dbReference type="GO" id="GO:0006412">
    <property type="term" value="P:translation"/>
    <property type="evidence" value="ECO:0007669"/>
    <property type="project" value="InterPro"/>
</dbReference>
<evidence type="ECO:0000256" key="7">
    <source>
        <dbReference type="ARBA" id="ARBA00014719"/>
    </source>
</evidence>
<comment type="function">
    <text evidence="1">Component of the 60S subunit of the ribosome.</text>
</comment>
<dbReference type="SMART" id="SM01377">
    <property type="entry name" value="Ribosomal_L40e"/>
    <property type="match status" value="1"/>
</dbReference>
<dbReference type="GO" id="GO:0005634">
    <property type="term" value="C:nucleus"/>
    <property type="evidence" value="ECO:0007669"/>
    <property type="project" value="UniProtKB-SubCell"/>
</dbReference>
<dbReference type="Pfam" id="PF01020">
    <property type="entry name" value="Ribosomal_L40e"/>
    <property type="match status" value="1"/>
</dbReference>
<keyword evidence="15" id="KW-0175">Coiled coil</keyword>
<dbReference type="InterPro" id="IPR039843">
    <property type="entry name" value="KXD1-like"/>
</dbReference>
<evidence type="ECO:0000313" key="17">
    <source>
        <dbReference type="EMBL" id="EMP24086.1"/>
    </source>
</evidence>
<protein>
    <recommendedName>
        <fullName evidence="7">KxDL motif-containing protein 1</fullName>
    </recommendedName>
    <alternativeName>
        <fullName evidence="14">Ubiquitin-ribosomal protein eL40 fusion protein</fullName>
    </alternativeName>
</protein>
<comment type="similarity">
    <text evidence="6">In the C-terminal section; belongs to the eukaryotic ribosomal protein eL40 family.</text>
</comment>
<evidence type="ECO:0000256" key="8">
    <source>
        <dbReference type="ARBA" id="ARBA00022490"/>
    </source>
</evidence>
<keyword evidence="11" id="KW-0539">Nucleus</keyword>
<dbReference type="InterPro" id="IPR019371">
    <property type="entry name" value="KxDL_dom"/>
</dbReference>
<dbReference type="InterPro" id="IPR019956">
    <property type="entry name" value="Ubiquitin_dom"/>
</dbReference>
<dbReference type="InterPro" id="IPR000626">
    <property type="entry name" value="Ubiquitin-like_dom"/>
</dbReference>
<dbReference type="FunFam" id="4.10.1060.50:FF:000001">
    <property type="entry name" value="ubiquitin-60S ribosomal protein L40"/>
    <property type="match status" value="1"/>
</dbReference>
<dbReference type="eggNOG" id="ENOG502S01K">
    <property type="taxonomic scope" value="Eukaryota"/>
</dbReference>
<dbReference type="Pfam" id="PF14966">
    <property type="entry name" value="DNA_repr_REX1B"/>
    <property type="match status" value="1"/>
</dbReference>
<name>M7AGN5_CHEMY</name>
<dbReference type="Pfam" id="PF10241">
    <property type="entry name" value="KxDL"/>
    <property type="match status" value="1"/>
</dbReference>
<keyword evidence="12" id="KW-0687">Ribonucleoprotein</keyword>